<gene>
    <name evidence="2" type="ORF">KIL84_001055</name>
</gene>
<evidence type="ECO:0000256" key="1">
    <source>
        <dbReference type="SAM" id="MobiDB-lite"/>
    </source>
</evidence>
<dbReference type="EMBL" id="JAHDVG010000484">
    <property type="protein sequence ID" value="KAH1170070.1"/>
    <property type="molecule type" value="Genomic_DNA"/>
</dbReference>
<proteinExistence type="predicted"/>
<sequence length="107" mass="12525">MGTEVGKEDRESADGDIRETPEGVDQQSYEGVQWQIIRTNRRHLQDSRHTIESKPTEIITEQKQPSGCQLQRVCWTQKQEDRDRSRPLWSSIEQTKVSQRLCNQLSQ</sequence>
<dbReference type="Proteomes" id="UP000827986">
    <property type="component" value="Unassembled WGS sequence"/>
</dbReference>
<name>A0A9D4AVI0_9SAUR</name>
<evidence type="ECO:0000313" key="3">
    <source>
        <dbReference type="Proteomes" id="UP000827986"/>
    </source>
</evidence>
<accession>A0A9D4AVI0</accession>
<comment type="caution">
    <text evidence="2">The sequence shown here is derived from an EMBL/GenBank/DDBJ whole genome shotgun (WGS) entry which is preliminary data.</text>
</comment>
<feature type="compositionally biased region" description="Basic and acidic residues" evidence="1">
    <location>
        <begin position="1"/>
        <end position="21"/>
    </location>
</feature>
<protein>
    <submittedName>
        <fullName evidence="2">Uncharacterized protein</fullName>
    </submittedName>
</protein>
<keyword evidence="3" id="KW-1185">Reference proteome</keyword>
<reference evidence="2" key="1">
    <citation type="submission" date="2021-09" db="EMBL/GenBank/DDBJ databases">
        <title>The genome of Mauremys mutica provides insights into the evolution of semi-aquatic lifestyle.</title>
        <authorList>
            <person name="Gong S."/>
            <person name="Gao Y."/>
        </authorList>
    </citation>
    <scope>NUCLEOTIDE SEQUENCE</scope>
    <source>
        <strain evidence="2">MM-2020</strain>
        <tissue evidence="2">Muscle</tissue>
    </source>
</reference>
<evidence type="ECO:0000313" key="2">
    <source>
        <dbReference type="EMBL" id="KAH1170070.1"/>
    </source>
</evidence>
<dbReference type="AlphaFoldDB" id="A0A9D4AVI0"/>
<feature type="region of interest" description="Disordered" evidence="1">
    <location>
        <begin position="1"/>
        <end position="30"/>
    </location>
</feature>
<organism evidence="2 3">
    <name type="scientific">Mauremys mutica</name>
    <name type="common">yellowpond turtle</name>
    <dbReference type="NCBI Taxonomy" id="74926"/>
    <lineage>
        <taxon>Eukaryota</taxon>
        <taxon>Metazoa</taxon>
        <taxon>Chordata</taxon>
        <taxon>Craniata</taxon>
        <taxon>Vertebrata</taxon>
        <taxon>Euteleostomi</taxon>
        <taxon>Archelosauria</taxon>
        <taxon>Testudinata</taxon>
        <taxon>Testudines</taxon>
        <taxon>Cryptodira</taxon>
        <taxon>Durocryptodira</taxon>
        <taxon>Testudinoidea</taxon>
        <taxon>Geoemydidae</taxon>
        <taxon>Geoemydinae</taxon>
        <taxon>Mauremys</taxon>
    </lineage>
</organism>